<dbReference type="Gene3D" id="3.30.565.10">
    <property type="entry name" value="Histidine kinase-like ATPase, C-terminal domain"/>
    <property type="match status" value="1"/>
</dbReference>
<keyword evidence="9" id="KW-0902">Two-component regulatory system</keyword>
<comment type="subcellular location">
    <subcellularLocation>
        <location evidence="2">Membrane</location>
    </subcellularLocation>
</comment>
<evidence type="ECO:0000259" key="12">
    <source>
        <dbReference type="PROSITE" id="PS50109"/>
    </source>
</evidence>
<evidence type="ECO:0000256" key="8">
    <source>
        <dbReference type="ARBA" id="ARBA00022840"/>
    </source>
</evidence>
<dbReference type="InterPro" id="IPR003594">
    <property type="entry name" value="HATPase_dom"/>
</dbReference>
<dbReference type="InterPro" id="IPR003660">
    <property type="entry name" value="HAMP_dom"/>
</dbReference>
<keyword evidence="10" id="KW-0812">Transmembrane</keyword>
<comment type="catalytic activity">
    <reaction evidence="1">
        <text>ATP + protein L-histidine = ADP + protein N-phospho-L-histidine.</text>
        <dbReference type="EC" id="2.7.13.3"/>
    </reaction>
</comment>
<organism evidence="14 15">
    <name type="scientific">Hymenobacter bucti</name>
    <dbReference type="NCBI Taxonomy" id="1844114"/>
    <lineage>
        <taxon>Bacteria</taxon>
        <taxon>Pseudomonadati</taxon>
        <taxon>Bacteroidota</taxon>
        <taxon>Cytophagia</taxon>
        <taxon>Cytophagales</taxon>
        <taxon>Hymenobacteraceae</taxon>
        <taxon>Hymenobacter</taxon>
    </lineage>
</organism>
<evidence type="ECO:0000256" key="10">
    <source>
        <dbReference type="SAM" id="Phobius"/>
    </source>
</evidence>
<feature type="transmembrane region" description="Helical" evidence="10">
    <location>
        <begin position="30"/>
        <end position="49"/>
    </location>
</feature>
<evidence type="ECO:0000256" key="9">
    <source>
        <dbReference type="ARBA" id="ARBA00023012"/>
    </source>
</evidence>
<dbReference type="PROSITE" id="PS50109">
    <property type="entry name" value="HIS_KIN"/>
    <property type="match status" value="1"/>
</dbReference>
<keyword evidence="5" id="KW-0808">Transferase</keyword>
<dbReference type="InterPro" id="IPR005467">
    <property type="entry name" value="His_kinase_dom"/>
</dbReference>
<name>A0ABW4QR09_9BACT</name>
<feature type="domain" description="HAMP" evidence="13">
    <location>
        <begin position="50"/>
        <end position="102"/>
    </location>
</feature>
<keyword evidence="7 14" id="KW-0418">Kinase</keyword>
<protein>
    <recommendedName>
        <fullName evidence="3">histidine kinase</fullName>
        <ecNumber evidence="3">2.7.13.3</ecNumber>
    </recommendedName>
</protein>
<keyword evidence="10" id="KW-1133">Transmembrane helix</keyword>
<dbReference type="SUPFAM" id="SSF55874">
    <property type="entry name" value="ATPase domain of HSP90 chaperone/DNA topoisomerase II/histidine kinase"/>
    <property type="match status" value="1"/>
</dbReference>
<dbReference type="Pfam" id="PF02518">
    <property type="entry name" value="HATPase_c"/>
    <property type="match status" value="1"/>
</dbReference>
<dbReference type="InterPro" id="IPR004358">
    <property type="entry name" value="Sig_transdc_His_kin-like_C"/>
</dbReference>
<keyword evidence="15" id="KW-1185">Reference proteome</keyword>
<evidence type="ECO:0000256" key="3">
    <source>
        <dbReference type="ARBA" id="ARBA00012438"/>
    </source>
</evidence>
<dbReference type="RefSeq" id="WP_382312101.1">
    <property type="nucleotide sequence ID" value="NZ_JBHUFD010000001.1"/>
</dbReference>
<feature type="chain" id="PRO_5046991160" description="histidine kinase" evidence="11">
    <location>
        <begin position="24"/>
        <end position="435"/>
    </location>
</feature>
<gene>
    <name evidence="14" type="ORF">ACFSDX_05040</name>
</gene>
<keyword evidence="4" id="KW-0597">Phosphoprotein</keyword>
<dbReference type="PROSITE" id="PS50885">
    <property type="entry name" value="HAMP"/>
    <property type="match status" value="1"/>
</dbReference>
<dbReference type="Gene3D" id="6.10.340.10">
    <property type="match status" value="1"/>
</dbReference>
<dbReference type="Gene3D" id="3.30.450.20">
    <property type="entry name" value="PAS domain"/>
    <property type="match status" value="1"/>
</dbReference>
<dbReference type="PRINTS" id="PR00344">
    <property type="entry name" value="BCTRLSENSOR"/>
</dbReference>
<evidence type="ECO:0000256" key="4">
    <source>
        <dbReference type="ARBA" id="ARBA00022553"/>
    </source>
</evidence>
<comment type="caution">
    <text evidence="14">The sequence shown here is derived from an EMBL/GenBank/DDBJ whole genome shotgun (WGS) entry which is preliminary data.</text>
</comment>
<dbReference type="Proteomes" id="UP001597197">
    <property type="component" value="Unassembled WGS sequence"/>
</dbReference>
<proteinExistence type="predicted"/>
<evidence type="ECO:0000256" key="7">
    <source>
        <dbReference type="ARBA" id="ARBA00022777"/>
    </source>
</evidence>
<evidence type="ECO:0000256" key="2">
    <source>
        <dbReference type="ARBA" id="ARBA00004370"/>
    </source>
</evidence>
<keyword evidence="6" id="KW-0547">Nucleotide-binding</keyword>
<evidence type="ECO:0000313" key="14">
    <source>
        <dbReference type="EMBL" id="MFD1871779.1"/>
    </source>
</evidence>
<reference evidence="15" key="1">
    <citation type="journal article" date="2019" name="Int. J. Syst. Evol. Microbiol.">
        <title>The Global Catalogue of Microorganisms (GCM) 10K type strain sequencing project: providing services to taxonomists for standard genome sequencing and annotation.</title>
        <authorList>
            <consortium name="The Broad Institute Genomics Platform"/>
            <consortium name="The Broad Institute Genome Sequencing Center for Infectious Disease"/>
            <person name="Wu L."/>
            <person name="Ma J."/>
        </authorList>
    </citation>
    <scope>NUCLEOTIDE SEQUENCE [LARGE SCALE GENOMIC DNA]</scope>
    <source>
        <strain evidence="15">CGMCC 1.15795</strain>
    </source>
</reference>
<dbReference type="SMART" id="SM00387">
    <property type="entry name" value="HATPase_c"/>
    <property type="match status" value="1"/>
</dbReference>
<dbReference type="SUPFAM" id="SSF55785">
    <property type="entry name" value="PYP-like sensor domain (PAS domain)"/>
    <property type="match status" value="1"/>
</dbReference>
<feature type="domain" description="Histidine kinase" evidence="12">
    <location>
        <begin position="224"/>
        <end position="435"/>
    </location>
</feature>
<dbReference type="InterPro" id="IPR035965">
    <property type="entry name" value="PAS-like_dom_sf"/>
</dbReference>
<keyword evidence="10" id="KW-0472">Membrane</keyword>
<dbReference type="EC" id="2.7.13.3" evidence="3"/>
<evidence type="ECO:0000259" key="13">
    <source>
        <dbReference type="PROSITE" id="PS50885"/>
    </source>
</evidence>
<dbReference type="EMBL" id="JBHUFD010000001">
    <property type="protein sequence ID" value="MFD1871779.1"/>
    <property type="molecule type" value="Genomic_DNA"/>
</dbReference>
<dbReference type="GO" id="GO:0016301">
    <property type="term" value="F:kinase activity"/>
    <property type="evidence" value="ECO:0007669"/>
    <property type="project" value="UniProtKB-KW"/>
</dbReference>
<feature type="signal peptide" evidence="11">
    <location>
        <begin position="1"/>
        <end position="23"/>
    </location>
</feature>
<evidence type="ECO:0000256" key="11">
    <source>
        <dbReference type="SAM" id="SignalP"/>
    </source>
</evidence>
<keyword evidence="8" id="KW-0067">ATP-binding</keyword>
<evidence type="ECO:0000256" key="1">
    <source>
        <dbReference type="ARBA" id="ARBA00000085"/>
    </source>
</evidence>
<evidence type="ECO:0000313" key="15">
    <source>
        <dbReference type="Proteomes" id="UP001597197"/>
    </source>
</evidence>
<evidence type="ECO:0000256" key="5">
    <source>
        <dbReference type="ARBA" id="ARBA00022679"/>
    </source>
</evidence>
<dbReference type="CDD" id="cd00075">
    <property type="entry name" value="HATPase"/>
    <property type="match status" value="1"/>
</dbReference>
<keyword evidence="11" id="KW-0732">Signal</keyword>
<sequence length="435" mass="46993">MRLKLLLFLLPLYAVLITLAAQARTTNAALFIACEVVLLGSLGLAWQLYRGFMQPIRLIEAGTAALQAQDFNLKFRPVGQPGLDQLIEVYNDMLDALRQERVSQHEQSVLLERLIQASPAGILILTFEQHIASANAAAAWALGMPAADLVGQAVAALPAPWGGVLADLGSGQPQAVRLPGGQTYRAAAAHFLDRGFQRRFVVLEELTQEIRAQEKQTYEQLIRLVAHEVNNSIGAVNSLLGSFRYYAPQLAPADQADFTQALDVSITRNTQLADFVAGYARLVRLPPPAPHPTDLHALLRDLGQLLAPQSAQQDVAWHWELAHAGPLFIEADSQQLTQALLNVAKNALEAIGPGGGHVWVRTTTQPLTLSITNDGAPLSPAVSQRLFTPFFSTKAGGQGIGLTLVRDILLAHGFAFRLATGADGRTAFQVELRTA</sequence>
<dbReference type="InterPro" id="IPR036890">
    <property type="entry name" value="HATPase_C_sf"/>
</dbReference>
<accession>A0ABW4QR09</accession>
<dbReference type="PANTHER" id="PTHR43065">
    <property type="entry name" value="SENSOR HISTIDINE KINASE"/>
    <property type="match status" value="1"/>
</dbReference>
<dbReference type="PANTHER" id="PTHR43065:SF10">
    <property type="entry name" value="PEROXIDE STRESS-ACTIVATED HISTIDINE KINASE MAK3"/>
    <property type="match status" value="1"/>
</dbReference>
<evidence type="ECO:0000256" key="6">
    <source>
        <dbReference type="ARBA" id="ARBA00022741"/>
    </source>
</evidence>